<proteinExistence type="predicted"/>
<dbReference type="EMBL" id="HBKR01036533">
    <property type="protein sequence ID" value="CAE2335240.1"/>
    <property type="molecule type" value="Transcribed_RNA"/>
</dbReference>
<sequence length="147" mass="17112">MTVQFEPLVYLKASLASQSMKYTGFWLTVSCSDEAYAKLAVDVLSELRLRYQYEADHGKIEHYDFQLQFHPDPVSKNIHETQVLFPSKVQTEDKISVMKSLNNVRSEQFHLPRRLRATVVLPVLQHMAGLGWKLRNCTDLGLYYFQK</sequence>
<protein>
    <submittedName>
        <fullName evidence="1">Uncharacterized protein</fullName>
    </submittedName>
</protein>
<dbReference type="AlphaFoldDB" id="A0A7S4PHX3"/>
<reference evidence="1" key="1">
    <citation type="submission" date="2021-01" db="EMBL/GenBank/DDBJ databases">
        <authorList>
            <person name="Corre E."/>
            <person name="Pelletier E."/>
            <person name="Niang G."/>
            <person name="Scheremetjew M."/>
            <person name="Finn R."/>
            <person name="Kale V."/>
            <person name="Holt S."/>
            <person name="Cochrane G."/>
            <person name="Meng A."/>
            <person name="Brown T."/>
            <person name="Cohen L."/>
        </authorList>
    </citation>
    <scope>NUCLEOTIDE SEQUENCE</scope>
    <source>
        <strain evidence="1">SoJaBio B1-5/56/2</strain>
    </source>
</reference>
<evidence type="ECO:0000313" key="1">
    <source>
        <dbReference type="EMBL" id="CAE2335240.1"/>
    </source>
</evidence>
<organism evidence="1">
    <name type="scientific">Paramoeba aestuarina</name>
    <dbReference type="NCBI Taxonomy" id="180227"/>
    <lineage>
        <taxon>Eukaryota</taxon>
        <taxon>Amoebozoa</taxon>
        <taxon>Discosea</taxon>
        <taxon>Flabellinia</taxon>
        <taxon>Dactylopodida</taxon>
        <taxon>Paramoebidae</taxon>
        <taxon>Paramoeba</taxon>
    </lineage>
</organism>
<name>A0A7S4PHX3_9EUKA</name>
<gene>
    <name evidence="1" type="ORF">NAES01612_LOCUS23882</name>
</gene>
<accession>A0A7S4PHX3</accession>